<dbReference type="EMBL" id="JAPFFJ010000003">
    <property type="protein sequence ID" value="KAJ6433114.1"/>
    <property type="molecule type" value="Genomic_DNA"/>
</dbReference>
<gene>
    <name evidence="1" type="ORF">OIU84_020194</name>
</gene>
<organism evidence="1 2">
    <name type="scientific">Salix udensis</name>
    <dbReference type="NCBI Taxonomy" id="889485"/>
    <lineage>
        <taxon>Eukaryota</taxon>
        <taxon>Viridiplantae</taxon>
        <taxon>Streptophyta</taxon>
        <taxon>Embryophyta</taxon>
        <taxon>Tracheophyta</taxon>
        <taxon>Spermatophyta</taxon>
        <taxon>Magnoliopsida</taxon>
        <taxon>eudicotyledons</taxon>
        <taxon>Gunneridae</taxon>
        <taxon>Pentapetalae</taxon>
        <taxon>rosids</taxon>
        <taxon>fabids</taxon>
        <taxon>Malpighiales</taxon>
        <taxon>Salicaceae</taxon>
        <taxon>Saliceae</taxon>
        <taxon>Salix</taxon>
    </lineage>
</organism>
<evidence type="ECO:0000313" key="2">
    <source>
        <dbReference type="Proteomes" id="UP001162972"/>
    </source>
</evidence>
<protein>
    <submittedName>
        <fullName evidence="1">Uncharacterized protein</fullName>
    </submittedName>
</protein>
<dbReference type="AlphaFoldDB" id="A0AAD6L2F4"/>
<accession>A0AAD6L2F4</accession>
<comment type="caution">
    <text evidence="1">The sequence shown here is derived from an EMBL/GenBank/DDBJ whole genome shotgun (WGS) entry which is preliminary data.</text>
</comment>
<dbReference type="Proteomes" id="UP001162972">
    <property type="component" value="Chromosome 10"/>
</dbReference>
<name>A0AAD6L2F4_9ROSI</name>
<evidence type="ECO:0000313" key="1">
    <source>
        <dbReference type="EMBL" id="KAJ6433114.1"/>
    </source>
</evidence>
<sequence>MCLITAVRTLTFQAFFRSWGFLYGEDPDPWANPVEATIPHSQWATMGGQHLSPVGNASGVDHSAASGLTEAIQELYPGVPARCEVWKLLDQNLHSFQGSNGLPGTWK</sequence>
<keyword evidence="2" id="KW-1185">Reference proteome</keyword>
<reference evidence="1 2" key="1">
    <citation type="journal article" date="2023" name="Int. J. Mol. Sci.">
        <title>De Novo Assembly and Annotation of 11 Diverse Shrub Willow (Salix) Genomes Reveals Novel Gene Organization in Sex-Linked Regions.</title>
        <authorList>
            <person name="Hyden B."/>
            <person name="Feng K."/>
            <person name="Yates T.B."/>
            <person name="Jawdy S."/>
            <person name="Cereghino C."/>
            <person name="Smart L.B."/>
            <person name="Muchero W."/>
        </authorList>
    </citation>
    <scope>NUCLEOTIDE SEQUENCE [LARGE SCALE GENOMIC DNA]</scope>
    <source>
        <tissue evidence="1">Shoot tip</tissue>
    </source>
</reference>
<proteinExistence type="predicted"/>